<evidence type="ECO:0000259" key="1">
    <source>
        <dbReference type="Pfam" id="PF14534"/>
    </source>
</evidence>
<dbReference type="RefSeq" id="WP_143489710.1">
    <property type="nucleotide sequence ID" value="NZ_VJOY01000015.1"/>
</dbReference>
<name>A0A553GVD3_9PSED</name>
<gene>
    <name evidence="2" type="ORF">FM069_17700</name>
</gene>
<dbReference type="Proteomes" id="UP000315235">
    <property type="component" value="Unassembled WGS sequence"/>
</dbReference>
<organism evidence="2 3">
    <name type="scientific">Pseudomonas mangiferae</name>
    <dbReference type="NCBI Taxonomy" id="2593654"/>
    <lineage>
        <taxon>Bacteria</taxon>
        <taxon>Pseudomonadati</taxon>
        <taxon>Pseudomonadota</taxon>
        <taxon>Gammaproteobacteria</taxon>
        <taxon>Pseudomonadales</taxon>
        <taxon>Pseudomonadaceae</taxon>
        <taxon>Pseudomonas</taxon>
    </lineage>
</organism>
<evidence type="ECO:0000313" key="2">
    <source>
        <dbReference type="EMBL" id="TRX73439.1"/>
    </source>
</evidence>
<dbReference type="Gene3D" id="3.10.450.50">
    <property type="match status" value="1"/>
</dbReference>
<evidence type="ECO:0000313" key="3">
    <source>
        <dbReference type="Proteomes" id="UP000315235"/>
    </source>
</evidence>
<dbReference type="InterPro" id="IPR032710">
    <property type="entry name" value="NTF2-like_dom_sf"/>
</dbReference>
<dbReference type="EMBL" id="VJOY01000015">
    <property type="protein sequence ID" value="TRX73439.1"/>
    <property type="molecule type" value="Genomic_DNA"/>
</dbReference>
<dbReference type="SUPFAM" id="SSF54427">
    <property type="entry name" value="NTF2-like"/>
    <property type="match status" value="1"/>
</dbReference>
<dbReference type="AlphaFoldDB" id="A0A553GVD3"/>
<protein>
    <submittedName>
        <fullName evidence="2">DUF4440 domain-containing protein</fullName>
    </submittedName>
</protein>
<dbReference type="Pfam" id="PF14534">
    <property type="entry name" value="DUF4440"/>
    <property type="match status" value="1"/>
</dbReference>
<dbReference type="OrthoDB" id="121974at2"/>
<proteinExistence type="predicted"/>
<dbReference type="InterPro" id="IPR027843">
    <property type="entry name" value="DUF4440"/>
</dbReference>
<sequence length="104" mass="11445">MGYAEDDMRALLADDFVEFGSAGGVYTRQDQLAFARSGEGVGIRHVVRDFQVRPLAPGVALATYRTERLGDGRRSRRSSIWVQADGGWKMTFHQGTPEDPASTP</sequence>
<reference evidence="2 3" key="1">
    <citation type="submission" date="2019-07" db="EMBL/GenBank/DDBJ databases">
        <title>Pseudomonas mangiferae sp. nov., isolated from bark of mango tree in Thailand.</title>
        <authorList>
            <person name="Srisuk N."/>
            <person name="Anurat P."/>
        </authorList>
    </citation>
    <scope>NUCLEOTIDE SEQUENCE [LARGE SCALE GENOMIC DNA]</scope>
    <source>
        <strain evidence="2 3">DMKU_BBB3-04</strain>
    </source>
</reference>
<comment type="caution">
    <text evidence="2">The sequence shown here is derived from an EMBL/GenBank/DDBJ whole genome shotgun (WGS) entry which is preliminary data.</text>
</comment>
<accession>A0A553GVD3</accession>
<keyword evidence="3" id="KW-1185">Reference proteome</keyword>
<feature type="domain" description="DUF4440" evidence="1">
    <location>
        <begin position="8"/>
        <end position="90"/>
    </location>
</feature>